<dbReference type="Gene3D" id="1.25.40.10">
    <property type="entry name" value="Tetratricopeptide repeat domain"/>
    <property type="match status" value="1"/>
</dbReference>
<dbReference type="GO" id="GO:0071013">
    <property type="term" value="C:catalytic step 2 spliceosome"/>
    <property type="evidence" value="ECO:0007669"/>
    <property type="project" value="TreeGrafter"/>
</dbReference>
<keyword evidence="6" id="KW-1185">Reference proteome</keyword>
<dbReference type="PANTHER" id="PTHR13471:SF0">
    <property type="entry name" value="NUCLEAR EXOSOME REGULATOR NRDE2"/>
    <property type="match status" value="1"/>
</dbReference>
<dbReference type="Proteomes" id="UP001353858">
    <property type="component" value="Unassembled WGS sequence"/>
</dbReference>
<comment type="similarity">
    <text evidence="2">Belongs to the NRDE2 family.</text>
</comment>
<name>A0AAN7PDE5_9COLE</name>
<evidence type="ECO:0000313" key="5">
    <source>
        <dbReference type="EMBL" id="KAK4882909.1"/>
    </source>
</evidence>
<evidence type="ECO:0000256" key="3">
    <source>
        <dbReference type="ARBA" id="ARBA00023242"/>
    </source>
</evidence>
<proteinExistence type="inferred from homology"/>
<feature type="compositionally biased region" description="Polar residues" evidence="4">
    <location>
        <begin position="14"/>
        <end position="26"/>
    </location>
</feature>
<dbReference type="PANTHER" id="PTHR13471">
    <property type="entry name" value="TETRATRICOPEPTIDE-LIKE HELICAL"/>
    <property type="match status" value="1"/>
</dbReference>
<dbReference type="InterPro" id="IPR011990">
    <property type="entry name" value="TPR-like_helical_dom_sf"/>
</dbReference>
<dbReference type="EMBL" id="JARPUR010000002">
    <property type="protein sequence ID" value="KAK4882909.1"/>
    <property type="molecule type" value="Genomic_DNA"/>
</dbReference>
<evidence type="ECO:0000256" key="1">
    <source>
        <dbReference type="ARBA" id="ARBA00004123"/>
    </source>
</evidence>
<dbReference type="GO" id="GO:1902369">
    <property type="term" value="P:negative regulation of RNA catabolic process"/>
    <property type="evidence" value="ECO:0007669"/>
    <property type="project" value="TreeGrafter"/>
</dbReference>
<comment type="subcellular location">
    <subcellularLocation>
        <location evidence="1">Nucleus</location>
    </subcellularLocation>
</comment>
<comment type="caution">
    <text evidence="5">The sequence shown here is derived from an EMBL/GenBank/DDBJ whole genome shotgun (WGS) entry which is preliminary data.</text>
</comment>
<evidence type="ECO:0000313" key="6">
    <source>
        <dbReference type="Proteomes" id="UP001353858"/>
    </source>
</evidence>
<dbReference type="AlphaFoldDB" id="A0AAN7PDE5"/>
<reference evidence="6" key="1">
    <citation type="submission" date="2023-01" db="EMBL/GenBank/DDBJ databases">
        <title>Key to firefly adult light organ development and bioluminescence: homeobox transcription factors regulate luciferase expression and transportation to peroxisome.</title>
        <authorList>
            <person name="Fu X."/>
        </authorList>
    </citation>
    <scope>NUCLEOTIDE SEQUENCE [LARGE SCALE GENOMIC DNA]</scope>
</reference>
<gene>
    <name evidence="5" type="ORF">RN001_006228</name>
</gene>
<evidence type="ECO:0008006" key="7">
    <source>
        <dbReference type="Google" id="ProtNLM"/>
    </source>
</evidence>
<keyword evidence="3" id="KW-0539">Nucleus</keyword>
<dbReference type="Pfam" id="PF08424">
    <property type="entry name" value="NRDE-2"/>
    <property type="match status" value="1"/>
</dbReference>
<evidence type="ECO:0000256" key="2">
    <source>
        <dbReference type="ARBA" id="ARBA00009265"/>
    </source>
</evidence>
<dbReference type="GO" id="GO:0031048">
    <property type="term" value="P:regulatory ncRNA-mediated heterochromatin formation"/>
    <property type="evidence" value="ECO:0007669"/>
    <property type="project" value="TreeGrafter"/>
</dbReference>
<evidence type="ECO:0000256" key="4">
    <source>
        <dbReference type="SAM" id="MobiDB-lite"/>
    </source>
</evidence>
<dbReference type="InterPro" id="IPR013633">
    <property type="entry name" value="NRDE-2"/>
</dbReference>
<sequence length="966" mass="112258">MALFPAYSHAVQPENETPQTSKPSETWLKNSSFEIGFKPIELNTEVSETHVDISSENDSDIELPREPQIKQVPITETLPKTTNDWSDFQVDTTRTHQFLTVQTISRPAAPRYKRSFRIGDIQRFHKKKLKRYYQIVIDKTENDEEPKITKKDLDKNLPMRRIGDSTDLKHESDMSRTTAYYNRKLTENPSNIELWLKYVHFQDSVFKFEKTYRKGSIVKGIRVTAERKLAILDKALSHNPNSEALMRERLNTAVAAYPADELQVQLKNLVEKDPGNIILWQGYIEATQCSMSHCNTQAVLKLYSRSLLTLHHIRRNSALQKAHLEENILRMLYQCGLFLKQSGLFEQLWTLLRLYLELNLAPADKNKFNISSTFNDKQLMELEEVVLNSQLPIHELWLRIERLREACHWLPYIEEDSCEDPQRIIFPEDVSELIHPITMPGNMFKLTATILTLLKTPVLPCRHTTMQGLGLDYVPWALDSIEILLPMFLPIYPVNLANKNFLIDTQRLAVGPQYLKTFPGQEEYLEFLLSTIRNCIDCLNGKEKTAVTVWWFRFQRLLIVLDKENRLKISSAFKKKLKGSMKQLLKMEENRNNVIFYREFGLCEFEMGNFESAVMVLTTALTIISKGKSFESISDIERAEICFLHRTLVELYLNQCPERNEQKSLKYLIALCLNKPVTDTDVITQDLLEEVGLKFKHITLQLLEGDKDELMSVDHFLPNFFTDWIICNGWFLYLTKGPIECGTFIEEIIEKCNCVPWQKEILFEFYICALFKYCVEKPGAGIFKLLDDALYRAIEAFPNNLCLLSVLAKEQTINCSLGQSWWKLSSLLIKTGHAIPILVLILIADQRTYEIKENWIDTITGKAMGEDSSQINRMLSLFRRITNSDMCTRRCGFAWRLYLQFLHSHFEPSVCRNAYYAAVEECPWLKSLYIDAAIYIPAELAQIQDLLIEKQLRLHITPEELDILRN</sequence>
<organism evidence="5 6">
    <name type="scientific">Aquatica leii</name>
    <dbReference type="NCBI Taxonomy" id="1421715"/>
    <lineage>
        <taxon>Eukaryota</taxon>
        <taxon>Metazoa</taxon>
        <taxon>Ecdysozoa</taxon>
        <taxon>Arthropoda</taxon>
        <taxon>Hexapoda</taxon>
        <taxon>Insecta</taxon>
        <taxon>Pterygota</taxon>
        <taxon>Neoptera</taxon>
        <taxon>Endopterygota</taxon>
        <taxon>Coleoptera</taxon>
        <taxon>Polyphaga</taxon>
        <taxon>Elateriformia</taxon>
        <taxon>Elateroidea</taxon>
        <taxon>Lampyridae</taxon>
        <taxon>Luciolinae</taxon>
        <taxon>Aquatica</taxon>
    </lineage>
</organism>
<accession>A0AAN7PDE5</accession>
<feature type="region of interest" description="Disordered" evidence="4">
    <location>
        <begin position="1"/>
        <end position="26"/>
    </location>
</feature>
<protein>
    <recommendedName>
        <fullName evidence="7">Protein NRDE2 homolog</fullName>
    </recommendedName>
</protein>